<feature type="domain" description="Glycosyltransferase 2-like" evidence="5">
    <location>
        <begin position="90"/>
        <end position="258"/>
    </location>
</feature>
<evidence type="ECO:0000313" key="6">
    <source>
        <dbReference type="EMBL" id="WNC69750.1"/>
    </source>
</evidence>
<dbReference type="Proteomes" id="UP001248581">
    <property type="component" value="Chromosome"/>
</dbReference>
<evidence type="ECO:0000313" key="7">
    <source>
        <dbReference type="Proteomes" id="UP001248581"/>
    </source>
</evidence>
<keyword evidence="4" id="KW-1133">Transmembrane helix</keyword>
<name>A0ABY9TM08_9GAMM</name>
<evidence type="ECO:0000256" key="1">
    <source>
        <dbReference type="ARBA" id="ARBA00006739"/>
    </source>
</evidence>
<dbReference type="EMBL" id="CP134146">
    <property type="protein sequence ID" value="WNC69750.1"/>
    <property type="molecule type" value="Genomic_DNA"/>
</dbReference>
<dbReference type="GO" id="GO:0016757">
    <property type="term" value="F:glycosyltransferase activity"/>
    <property type="evidence" value="ECO:0007669"/>
    <property type="project" value="UniProtKB-KW"/>
</dbReference>
<keyword evidence="3 6" id="KW-0808">Transferase</keyword>
<sequence length="446" mass="51197">MKNCHTPSKKNLLLLSILYIITIAVFYLAATNITQDNKDLALARVFVFILLLPVLSKYIIQLIALPFYSFREKAQHKKNKLNNASALSVSVIIPAYNEQVGIIKTLQSVINTHYEQLEIIIVNDGSTDNTHKLVSEFIEDETDNCLATIKYLRLENGGKAKALNKALKLATNDIIMTIDGDCLMDKKAISNTVKRFDCEQVAAVAGNVIVGNKSKTIEIIQQLEYLCGFFLRRADSVFNSVFIIGGAAAAYRRNVLLEVGDFCTDIVTEDIEMSTRILEAGYKTRYAADAVTYTEGPSNWRCLCDQRLRWKFGRFQTLFKFQNLFFSRSKQHSKYLTWLLLPIAVYAEFILLIEVFVLAVFFTYTIVCNDYFPLVFLITLMTTIITLQIFFDSKKHFHRNLLIISPVAWILFLIVDTVEFQALYRSLKRLYKKENLQWQKWVRIGL</sequence>
<keyword evidence="4" id="KW-0472">Membrane</keyword>
<gene>
    <name evidence="6" type="ORF">RI845_06275</name>
</gene>
<keyword evidence="4" id="KW-0812">Transmembrane</keyword>
<dbReference type="EC" id="2.4.-.-" evidence="6"/>
<organism evidence="6 7">
    <name type="scientific">Thalassotalea nanhaiensis</name>
    <dbReference type="NCBI Taxonomy" id="3065648"/>
    <lineage>
        <taxon>Bacteria</taxon>
        <taxon>Pseudomonadati</taxon>
        <taxon>Pseudomonadota</taxon>
        <taxon>Gammaproteobacteria</taxon>
        <taxon>Alteromonadales</taxon>
        <taxon>Colwelliaceae</taxon>
        <taxon>Thalassotalea</taxon>
    </lineage>
</organism>
<evidence type="ECO:0000256" key="3">
    <source>
        <dbReference type="ARBA" id="ARBA00022679"/>
    </source>
</evidence>
<dbReference type="SUPFAM" id="SSF53448">
    <property type="entry name" value="Nucleotide-diphospho-sugar transferases"/>
    <property type="match status" value="1"/>
</dbReference>
<accession>A0ABY9TM08</accession>
<feature type="transmembrane region" description="Helical" evidence="4">
    <location>
        <begin position="12"/>
        <end position="30"/>
    </location>
</feature>
<dbReference type="PANTHER" id="PTHR43630:SF1">
    <property type="entry name" value="POLY-BETA-1,6-N-ACETYL-D-GLUCOSAMINE SYNTHASE"/>
    <property type="match status" value="1"/>
</dbReference>
<keyword evidence="7" id="KW-1185">Reference proteome</keyword>
<comment type="similarity">
    <text evidence="1">Belongs to the glycosyltransferase 2 family.</text>
</comment>
<dbReference type="Gene3D" id="3.90.550.10">
    <property type="entry name" value="Spore Coat Polysaccharide Biosynthesis Protein SpsA, Chain A"/>
    <property type="match status" value="1"/>
</dbReference>
<evidence type="ECO:0000256" key="4">
    <source>
        <dbReference type="SAM" id="Phobius"/>
    </source>
</evidence>
<reference evidence="7" key="1">
    <citation type="submission" date="2023-09" db="EMBL/GenBank/DDBJ databases">
        <authorList>
            <person name="Li S."/>
            <person name="Li X."/>
            <person name="Zhang C."/>
            <person name="Zhao Z."/>
        </authorList>
    </citation>
    <scope>NUCLEOTIDE SEQUENCE [LARGE SCALE GENOMIC DNA]</scope>
    <source>
        <strain evidence="7">SQ345</strain>
    </source>
</reference>
<dbReference type="PANTHER" id="PTHR43630">
    <property type="entry name" value="POLY-BETA-1,6-N-ACETYL-D-GLUCOSAMINE SYNTHASE"/>
    <property type="match status" value="1"/>
</dbReference>
<dbReference type="Pfam" id="PF00535">
    <property type="entry name" value="Glycos_transf_2"/>
    <property type="match status" value="1"/>
</dbReference>
<evidence type="ECO:0000259" key="5">
    <source>
        <dbReference type="Pfam" id="PF00535"/>
    </source>
</evidence>
<feature type="transmembrane region" description="Helical" evidence="4">
    <location>
        <begin position="371"/>
        <end position="391"/>
    </location>
</feature>
<proteinExistence type="inferred from homology"/>
<dbReference type="CDD" id="cd06423">
    <property type="entry name" value="CESA_like"/>
    <property type="match status" value="1"/>
</dbReference>
<feature type="transmembrane region" description="Helical" evidence="4">
    <location>
        <begin position="42"/>
        <end position="68"/>
    </location>
</feature>
<dbReference type="InterPro" id="IPR029044">
    <property type="entry name" value="Nucleotide-diphossugar_trans"/>
</dbReference>
<evidence type="ECO:0000256" key="2">
    <source>
        <dbReference type="ARBA" id="ARBA00022676"/>
    </source>
</evidence>
<feature type="transmembrane region" description="Helical" evidence="4">
    <location>
        <begin position="335"/>
        <end position="365"/>
    </location>
</feature>
<protein>
    <submittedName>
        <fullName evidence="6">Glycosyltransferase</fullName>
        <ecNumber evidence="6">2.4.-.-</ecNumber>
    </submittedName>
</protein>
<dbReference type="RefSeq" id="WP_348388893.1">
    <property type="nucleotide sequence ID" value="NZ_CP134146.1"/>
</dbReference>
<keyword evidence="2 6" id="KW-0328">Glycosyltransferase</keyword>
<feature type="transmembrane region" description="Helical" evidence="4">
    <location>
        <begin position="403"/>
        <end position="424"/>
    </location>
</feature>
<dbReference type="InterPro" id="IPR001173">
    <property type="entry name" value="Glyco_trans_2-like"/>
</dbReference>